<sequence length="248" mass="26102">MPPDSGTPTATGAHPLDNPVWAALTGTHRDFAEVAGRAARYRPDANPFAALADPADPRAWADLASLVGPGQEVWLTGLPVPPDGWRTLRSIPGVQLDGGGVRAEADAEAVRLGPADVPEMLELVRLTEPGPFAARTVELGTYLGIRREGRLVAMAGERMRPPGWSEISAVCTHPGHRGEGLAGRLVRAVAAAVRERGDVPFLHAAAANTGAIRLYRSMGFTLRREPVFIGLRTPGAGPDAAPDAEKKA</sequence>
<dbReference type="Gene3D" id="3.40.630.30">
    <property type="match status" value="1"/>
</dbReference>
<proteinExistence type="predicted"/>
<protein>
    <recommendedName>
        <fullName evidence="3">N-acetyltransferase domain-containing protein</fullName>
    </recommendedName>
</protein>
<dbReference type="RefSeq" id="WP_190187099.1">
    <property type="nucleotide sequence ID" value="NZ_BMVP01000016.1"/>
</dbReference>
<keyword evidence="2" id="KW-0012">Acyltransferase</keyword>
<dbReference type="PROSITE" id="PS51186">
    <property type="entry name" value="GNAT"/>
    <property type="match status" value="1"/>
</dbReference>
<keyword evidence="1" id="KW-0808">Transferase</keyword>
<dbReference type="InterPro" id="IPR013653">
    <property type="entry name" value="GCN5-like_dom"/>
</dbReference>
<dbReference type="CDD" id="cd04301">
    <property type="entry name" value="NAT_SF"/>
    <property type="match status" value="1"/>
</dbReference>
<evidence type="ECO:0000256" key="2">
    <source>
        <dbReference type="ARBA" id="ARBA00023315"/>
    </source>
</evidence>
<dbReference type="Pfam" id="PF08445">
    <property type="entry name" value="FR47"/>
    <property type="match status" value="1"/>
</dbReference>
<accession>A0ABQ3F3V2</accession>
<dbReference type="EMBL" id="BMVP01000016">
    <property type="protein sequence ID" value="GHB79048.1"/>
    <property type="molecule type" value="Genomic_DNA"/>
</dbReference>
<gene>
    <name evidence="4" type="ORF">GCM10010347_56960</name>
</gene>
<evidence type="ECO:0000256" key="1">
    <source>
        <dbReference type="ARBA" id="ARBA00022679"/>
    </source>
</evidence>
<evidence type="ECO:0000313" key="5">
    <source>
        <dbReference type="Proteomes" id="UP000642673"/>
    </source>
</evidence>
<dbReference type="InterPro" id="IPR000182">
    <property type="entry name" value="GNAT_dom"/>
</dbReference>
<organism evidence="4 5">
    <name type="scientific">Streptomyces cirratus</name>
    <dbReference type="NCBI Taxonomy" id="68187"/>
    <lineage>
        <taxon>Bacteria</taxon>
        <taxon>Bacillati</taxon>
        <taxon>Actinomycetota</taxon>
        <taxon>Actinomycetes</taxon>
        <taxon>Kitasatosporales</taxon>
        <taxon>Streptomycetaceae</taxon>
        <taxon>Streptomyces</taxon>
    </lineage>
</organism>
<reference evidence="5" key="1">
    <citation type="journal article" date="2019" name="Int. J. Syst. Evol. Microbiol.">
        <title>The Global Catalogue of Microorganisms (GCM) 10K type strain sequencing project: providing services to taxonomists for standard genome sequencing and annotation.</title>
        <authorList>
            <consortium name="The Broad Institute Genomics Platform"/>
            <consortium name="The Broad Institute Genome Sequencing Center for Infectious Disease"/>
            <person name="Wu L."/>
            <person name="Ma J."/>
        </authorList>
    </citation>
    <scope>NUCLEOTIDE SEQUENCE [LARGE SCALE GENOMIC DNA]</scope>
    <source>
        <strain evidence="5">JCM 4738</strain>
    </source>
</reference>
<dbReference type="PANTHER" id="PTHR43420">
    <property type="entry name" value="ACETYLTRANSFERASE"/>
    <property type="match status" value="1"/>
</dbReference>
<evidence type="ECO:0000313" key="4">
    <source>
        <dbReference type="EMBL" id="GHB79048.1"/>
    </source>
</evidence>
<feature type="domain" description="N-acetyltransferase" evidence="3">
    <location>
        <begin position="107"/>
        <end position="234"/>
    </location>
</feature>
<dbReference type="SUPFAM" id="SSF55729">
    <property type="entry name" value="Acyl-CoA N-acyltransferases (Nat)"/>
    <property type="match status" value="1"/>
</dbReference>
<evidence type="ECO:0000259" key="3">
    <source>
        <dbReference type="PROSITE" id="PS51186"/>
    </source>
</evidence>
<dbReference type="InterPro" id="IPR016181">
    <property type="entry name" value="Acyl_CoA_acyltransferase"/>
</dbReference>
<comment type="caution">
    <text evidence="4">The sequence shown here is derived from an EMBL/GenBank/DDBJ whole genome shotgun (WGS) entry which is preliminary data.</text>
</comment>
<keyword evidence="5" id="KW-1185">Reference proteome</keyword>
<dbReference type="Proteomes" id="UP000642673">
    <property type="component" value="Unassembled WGS sequence"/>
</dbReference>
<dbReference type="InterPro" id="IPR050680">
    <property type="entry name" value="YpeA/RimI_acetyltransf"/>
</dbReference>
<dbReference type="PANTHER" id="PTHR43420:SF3">
    <property type="entry name" value="N-ACETYLTRANSFERASE DOMAIN-CONTAINING PROTEIN"/>
    <property type="match status" value="1"/>
</dbReference>
<name>A0ABQ3F3V2_9ACTN</name>